<evidence type="ECO:0000256" key="5">
    <source>
        <dbReference type="PIRSR" id="PIRSR000097-2"/>
    </source>
</evidence>
<comment type="similarity">
    <text evidence="1">Belongs to the aldo/keto reductase family.</text>
</comment>
<evidence type="ECO:0000256" key="3">
    <source>
        <dbReference type="ARBA" id="ARBA00023002"/>
    </source>
</evidence>
<evidence type="ECO:0000256" key="4">
    <source>
        <dbReference type="PIRSR" id="PIRSR000097-1"/>
    </source>
</evidence>
<feature type="binding site" evidence="5">
    <location>
        <position position="136"/>
    </location>
    <ligand>
        <name>substrate</name>
    </ligand>
</feature>
<dbReference type="InterPro" id="IPR020471">
    <property type="entry name" value="AKR"/>
</dbReference>
<keyword evidence="3" id="KW-0560">Oxidoreductase</keyword>
<dbReference type="CDD" id="cd19071">
    <property type="entry name" value="AKR_AKR1-5-like"/>
    <property type="match status" value="1"/>
</dbReference>
<dbReference type="EMBL" id="CP003333">
    <property type="protein sequence ID" value="AFL69142.1"/>
    <property type="molecule type" value="Genomic_DNA"/>
</dbReference>
<gene>
    <name evidence="7" type="ordered locus">Sulba_1862</name>
</gene>
<dbReference type="Proteomes" id="UP000006176">
    <property type="component" value="Chromosome"/>
</dbReference>
<evidence type="ECO:0000313" key="7">
    <source>
        <dbReference type="EMBL" id="AFL69142.1"/>
    </source>
</evidence>
<evidence type="ECO:0000259" key="6">
    <source>
        <dbReference type="Pfam" id="PF00248"/>
    </source>
</evidence>
<dbReference type="SUPFAM" id="SSF51430">
    <property type="entry name" value="NAD(P)-linked oxidoreductase"/>
    <property type="match status" value="1"/>
</dbReference>
<accession>I3XYW8</accession>
<dbReference type="Pfam" id="PF00248">
    <property type="entry name" value="Aldo_ket_red"/>
    <property type="match status" value="1"/>
</dbReference>
<protein>
    <submittedName>
        <fullName evidence="7">Aldo/keto reductase, diketogulonate reductase</fullName>
    </submittedName>
</protein>
<keyword evidence="2" id="KW-0521">NADP</keyword>
<dbReference type="PANTHER" id="PTHR43827">
    <property type="entry name" value="2,5-DIKETO-D-GLUCONIC ACID REDUCTASE"/>
    <property type="match status" value="1"/>
</dbReference>
<keyword evidence="8" id="KW-1185">Reference proteome</keyword>
<dbReference type="KEGG" id="sba:Sulba_1862"/>
<sequence>MQDILLTSGNTMPIFGLGTADPMHDVKPPKWVKGRWTNALYHRTLFRFLWIMRGFKMAFLIKNAIKSGYRMIDTSSTYRNGFYISLGIKMSKIKREDLFIITRISNKEQWNSSVRESVDKSLRELNIDYIDLFMFHWPVSDQFLDTWKQMEEVYKEGLVKSIGVANCHEHHLEDILKIATVIPSVNEFEIHPLMTQKKLVQFCKSKDIVPMAYTPIGRVHPKIVKNQDLIAIAKKYNKSVPQIVLRWHTQKGIPAIPRSMNKTNIEKNIDIFNFELDKSEIMRIDDIDENMRLRYDPDNCDFTKL</sequence>
<reference evidence="7 8" key="1">
    <citation type="submission" date="2012-06" db="EMBL/GenBank/DDBJ databases">
        <title>Complete sequence of Sulfurospirillum barnesii SES-3.</title>
        <authorList>
            <consortium name="US DOE Joint Genome Institute"/>
            <person name="Lucas S."/>
            <person name="Han J."/>
            <person name="Lapidus A."/>
            <person name="Cheng J.-F."/>
            <person name="Goodwin L."/>
            <person name="Pitluck S."/>
            <person name="Peters L."/>
            <person name="Ovchinnikova G."/>
            <person name="Lu M."/>
            <person name="Detter J.C."/>
            <person name="Han C."/>
            <person name="Tapia R."/>
            <person name="Land M."/>
            <person name="Hauser L."/>
            <person name="Kyrpides N."/>
            <person name="Ivanova N."/>
            <person name="Pagani I."/>
            <person name="Stolz J."/>
            <person name="Arkin A."/>
            <person name="Dehal P."/>
            <person name="Oremland R."/>
            <person name="Saltikov C."/>
            <person name="Basu P."/>
            <person name="Hollibaugh J."/>
            <person name="Newman D."/>
            <person name="Stolyar S."/>
            <person name="Hazen T."/>
            <person name="Woyke T."/>
        </authorList>
    </citation>
    <scope>NUCLEOTIDE SEQUENCE [LARGE SCALE GENOMIC DNA]</scope>
    <source>
        <strain evidence="8">ATCC 700032 / DSM 10660 / SES-3</strain>
    </source>
</reference>
<feature type="active site" description="Proton donor" evidence="4">
    <location>
        <position position="78"/>
    </location>
</feature>
<evidence type="ECO:0000256" key="1">
    <source>
        <dbReference type="ARBA" id="ARBA00007905"/>
    </source>
</evidence>
<dbReference type="InterPro" id="IPR036812">
    <property type="entry name" value="NAD(P)_OxRdtase_dom_sf"/>
</dbReference>
<dbReference type="Gene3D" id="3.20.20.100">
    <property type="entry name" value="NADP-dependent oxidoreductase domain"/>
    <property type="match status" value="1"/>
</dbReference>
<dbReference type="OrthoDB" id="5328358at2"/>
<dbReference type="STRING" id="760154.Sulba_1862"/>
<evidence type="ECO:0000313" key="8">
    <source>
        <dbReference type="Proteomes" id="UP000006176"/>
    </source>
</evidence>
<evidence type="ECO:0000256" key="2">
    <source>
        <dbReference type="ARBA" id="ARBA00022857"/>
    </source>
</evidence>
<dbReference type="GO" id="GO:0016616">
    <property type="term" value="F:oxidoreductase activity, acting on the CH-OH group of donors, NAD or NADP as acceptor"/>
    <property type="evidence" value="ECO:0007669"/>
    <property type="project" value="UniProtKB-ARBA"/>
</dbReference>
<dbReference type="eggNOG" id="COG0656">
    <property type="taxonomic scope" value="Bacteria"/>
</dbReference>
<dbReference type="PRINTS" id="PR00069">
    <property type="entry name" value="ALDKETRDTASE"/>
</dbReference>
<feature type="domain" description="NADP-dependent oxidoreductase" evidence="6">
    <location>
        <begin position="60"/>
        <end position="289"/>
    </location>
</feature>
<dbReference type="PATRIC" id="fig|760154.4.peg.1859"/>
<dbReference type="AlphaFoldDB" id="I3XYW8"/>
<organism evidence="7 8">
    <name type="scientific">Sulfurospirillum barnesii (strain ATCC 700032 / DSM 10660 / SES-3)</name>
    <dbReference type="NCBI Taxonomy" id="760154"/>
    <lineage>
        <taxon>Bacteria</taxon>
        <taxon>Pseudomonadati</taxon>
        <taxon>Campylobacterota</taxon>
        <taxon>Epsilonproteobacteria</taxon>
        <taxon>Campylobacterales</taxon>
        <taxon>Sulfurospirillaceae</taxon>
        <taxon>Sulfurospirillum</taxon>
    </lineage>
</organism>
<dbReference type="RefSeq" id="WP_014770018.1">
    <property type="nucleotide sequence ID" value="NC_018002.1"/>
</dbReference>
<dbReference type="PANTHER" id="PTHR43827:SF3">
    <property type="entry name" value="NADP-DEPENDENT OXIDOREDUCTASE DOMAIN-CONTAINING PROTEIN"/>
    <property type="match status" value="1"/>
</dbReference>
<dbReference type="HOGENOM" id="CLU_023205_0_3_7"/>
<proteinExistence type="inferred from homology"/>
<dbReference type="InterPro" id="IPR023210">
    <property type="entry name" value="NADP_OxRdtase_dom"/>
</dbReference>
<name>I3XYW8_SULBS</name>